<reference evidence="4" key="1">
    <citation type="submission" date="2022-08" db="EMBL/GenBank/DDBJ databases">
        <authorList>
            <person name="Kallberg Y."/>
            <person name="Tangrot J."/>
            <person name="Rosling A."/>
        </authorList>
    </citation>
    <scope>NUCLEOTIDE SEQUENCE</scope>
    <source>
        <strain evidence="4">Wild A</strain>
    </source>
</reference>
<evidence type="ECO:0000259" key="3">
    <source>
        <dbReference type="PROSITE" id="PS50271"/>
    </source>
</evidence>
<dbReference type="InterPro" id="IPR001607">
    <property type="entry name" value="Znf_UBP"/>
</dbReference>
<dbReference type="SMART" id="SM00290">
    <property type="entry name" value="ZnF_UBP"/>
    <property type="match status" value="1"/>
</dbReference>
<keyword evidence="1" id="KW-0863">Zinc-finger</keyword>
<evidence type="ECO:0000313" key="4">
    <source>
        <dbReference type="EMBL" id="CAI2189688.1"/>
    </source>
</evidence>
<dbReference type="OrthoDB" id="420187at2759"/>
<evidence type="ECO:0000256" key="2">
    <source>
        <dbReference type="SAM" id="MobiDB-lite"/>
    </source>
</evidence>
<feature type="region of interest" description="Disordered" evidence="2">
    <location>
        <begin position="55"/>
        <end position="89"/>
    </location>
</feature>
<dbReference type="InterPro" id="IPR013083">
    <property type="entry name" value="Znf_RING/FYVE/PHD"/>
</dbReference>
<dbReference type="PROSITE" id="PS50271">
    <property type="entry name" value="ZF_UBP"/>
    <property type="match status" value="1"/>
</dbReference>
<name>A0A9W4T244_9GLOM</name>
<dbReference type="GO" id="GO:0008270">
    <property type="term" value="F:zinc ion binding"/>
    <property type="evidence" value="ECO:0007669"/>
    <property type="project" value="UniProtKB-KW"/>
</dbReference>
<evidence type="ECO:0000313" key="5">
    <source>
        <dbReference type="Proteomes" id="UP001153678"/>
    </source>
</evidence>
<dbReference type="Gene3D" id="3.30.40.10">
    <property type="entry name" value="Zinc/RING finger domain, C3HC4 (zinc finger)"/>
    <property type="match status" value="1"/>
</dbReference>
<organism evidence="4 5">
    <name type="scientific">Funneliformis geosporum</name>
    <dbReference type="NCBI Taxonomy" id="1117311"/>
    <lineage>
        <taxon>Eukaryota</taxon>
        <taxon>Fungi</taxon>
        <taxon>Fungi incertae sedis</taxon>
        <taxon>Mucoromycota</taxon>
        <taxon>Glomeromycotina</taxon>
        <taxon>Glomeromycetes</taxon>
        <taxon>Glomerales</taxon>
        <taxon>Glomeraceae</taxon>
        <taxon>Funneliformis</taxon>
    </lineage>
</organism>
<proteinExistence type="predicted"/>
<dbReference type="EMBL" id="CAMKVN010005980">
    <property type="protein sequence ID" value="CAI2189688.1"/>
    <property type="molecule type" value="Genomic_DNA"/>
</dbReference>
<comment type="caution">
    <text evidence="4">The sequence shown here is derived from an EMBL/GenBank/DDBJ whole genome shotgun (WGS) entry which is preliminary data.</text>
</comment>
<protein>
    <submittedName>
        <fullName evidence="4">7989_t:CDS:1</fullName>
    </submittedName>
</protein>
<dbReference type="Proteomes" id="UP001153678">
    <property type="component" value="Unassembled WGS sequence"/>
</dbReference>
<accession>A0A9W4T244</accession>
<gene>
    <name evidence="4" type="ORF">FWILDA_LOCUS14204</name>
</gene>
<feature type="non-terminal residue" evidence="4">
    <location>
        <position position="1"/>
    </location>
</feature>
<keyword evidence="1" id="KW-0862">Zinc</keyword>
<sequence length="159" mass="17866">MLLCMKVLNCNNSFDDKFPNTSCNHADAVNLKDLREKLPKLTDIKCVRCDNENGVKIGNSPPEPGSTDTSERTEGADIQNEDLASSKDAENPTNPIIWLCLICCESHCGRNDKKHAIMHYENNKEHALSINFEDLSIWCYECDTTPTENDVLSEAQKTM</sequence>
<dbReference type="SUPFAM" id="SSF57850">
    <property type="entry name" value="RING/U-box"/>
    <property type="match status" value="1"/>
</dbReference>
<keyword evidence="1" id="KW-0479">Metal-binding</keyword>
<feature type="non-terminal residue" evidence="4">
    <location>
        <position position="159"/>
    </location>
</feature>
<evidence type="ECO:0000256" key="1">
    <source>
        <dbReference type="PROSITE-ProRule" id="PRU00502"/>
    </source>
</evidence>
<dbReference type="Pfam" id="PF02148">
    <property type="entry name" value="zf-UBP"/>
    <property type="match status" value="1"/>
</dbReference>
<feature type="domain" description="UBP-type" evidence="3">
    <location>
        <begin position="21"/>
        <end position="159"/>
    </location>
</feature>
<dbReference type="AlphaFoldDB" id="A0A9W4T244"/>
<keyword evidence="5" id="KW-1185">Reference proteome</keyword>